<evidence type="ECO:0000256" key="3">
    <source>
        <dbReference type="ARBA" id="ARBA00011738"/>
    </source>
</evidence>
<accession>I0IKQ4</accession>
<dbReference type="OrthoDB" id="8659436at2"/>
<evidence type="ECO:0000256" key="7">
    <source>
        <dbReference type="ARBA" id="ARBA00022723"/>
    </source>
</evidence>
<dbReference type="GO" id="GO:0000976">
    <property type="term" value="F:transcription cis-regulatory region binding"/>
    <property type="evidence" value="ECO:0007669"/>
    <property type="project" value="TreeGrafter"/>
</dbReference>
<dbReference type="InterPro" id="IPR043135">
    <property type="entry name" value="Fur_C"/>
</dbReference>
<keyword evidence="6" id="KW-0678">Repressor</keyword>
<dbReference type="CDD" id="cd07153">
    <property type="entry name" value="Fur_like"/>
    <property type="match status" value="1"/>
</dbReference>
<dbReference type="AlphaFoldDB" id="I0IKQ4"/>
<evidence type="ECO:0000313" key="14">
    <source>
        <dbReference type="EMBL" id="BAM05853.1"/>
    </source>
</evidence>
<keyword evidence="8 12" id="KW-0862">Zinc</keyword>
<keyword evidence="11" id="KW-0804">Transcription</keyword>
<dbReference type="GO" id="GO:0003700">
    <property type="term" value="F:DNA-binding transcription factor activity"/>
    <property type="evidence" value="ECO:0007669"/>
    <property type="project" value="InterPro"/>
</dbReference>
<reference evidence="15" key="2">
    <citation type="submission" date="2012-03" db="EMBL/GenBank/DDBJ databases">
        <title>The complete genome sequence of the pioneer microbe on fresh volcanic deposit, Leptospirillum ferrooxidans strain C2-3.</title>
        <authorList>
            <person name="Fujimura R."/>
            <person name="Sato Y."/>
            <person name="Nishizawa T."/>
            <person name="Nanba K."/>
            <person name="Oshima K."/>
            <person name="Hattori M."/>
            <person name="Kamijo T."/>
            <person name="Ohta H."/>
        </authorList>
    </citation>
    <scope>NUCLEOTIDE SEQUENCE [LARGE SCALE GENOMIC DNA]</scope>
    <source>
        <strain evidence="15">C2-3</strain>
    </source>
</reference>
<dbReference type="GO" id="GO:0008270">
    <property type="term" value="F:zinc ion binding"/>
    <property type="evidence" value="ECO:0007669"/>
    <property type="project" value="TreeGrafter"/>
</dbReference>
<dbReference type="GO" id="GO:0005829">
    <property type="term" value="C:cytosol"/>
    <property type="evidence" value="ECO:0007669"/>
    <property type="project" value="TreeGrafter"/>
</dbReference>
<evidence type="ECO:0000256" key="9">
    <source>
        <dbReference type="ARBA" id="ARBA00023015"/>
    </source>
</evidence>
<proteinExistence type="inferred from homology"/>
<dbReference type="InterPro" id="IPR036388">
    <property type="entry name" value="WH-like_DNA-bd_sf"/>
</dbReference>
<comment type="similarity">
    <text evidence="2">Belongs to the Fur family.</text>
</comment>
<feature type="binding site" evidence="12">
    <location>
        <position position="112"/>
    </location>
    <ligand>
        <name>Zn(2+)</name>
        <dbReference type="ChEBI" id="CHEBI:29105"/>
    </ligand>
</feature>
<comment type="cofactor">
    <cofactor evidence="12">
        <name>Zn(2+)</name>
        <dbReference type="ChEBI" id="CHEBI:29105"/>
    </cofactor>
    <text evidence="12">Binds 1 zinc ion per subunit.</text>
</comment>
<comment type="subunit">
    <text evidence="3">Homodimer.</text>
</comment>
<dbReference type="Pfam" id="PF01475">
    <property type="entry name" value="FUR"/>
    <property type="match status" value="1"/>
</dbReference>
<evidence type="ECO:0000256" key="12">
    <source>
        <dbReference type="PIRSR" id="PIRSR602481-1"/>
    </source>
</evidence>
<keyword evidence="10" id="KW-0238">DNA-binding</keyword>
<comment type="subcellular location">
    <subcellularLocation>
        <location evidence="1">Cytoplasm</location>
    </subcellularLocation>
</comment>
<dbReference type="HOGENOM" id="CLU_096072_3_1_0"/>
<dbReference type="GO" id="GO:1900376">
    <property type="term" value="P:regulation of secondary metabolite biosynthetic process"/>
    <property type="evidence" value="ECO:0007669"/>
    <property type="project" value="TreeGrafter"/>
</dbReference>
<keyword evidence="13" id="KW-0408">Iron</keyword>
<keyword evidence="5" id="KW-0963">Cytoplasm</keyword>
<evidence type="ECO:0000256" key="4">
    <source>
        <dbReference type="ARBA" id="ARBA00020910"/>
    </source>
</evidence>
<keyword evidence="9" id="KW-0805">Transcription regulation</keyword>
<evidence type="ECO:0000256" key="2">
    <source>
        <dbReference type="ARBA" id="ARBA00007957"/>
    </source>
</evidence>
<evidence type="ECO:0000256" key="1">
    <source>
        <dbReference type="ARBA" id="ARBA00004496"/>
    </source>
</evidence>
<dbReference type="PANTHER" id="PTHR33202">
    <property type="entry name" value="ZINC UPTAKE REGULATION PROTEIN"/>
    <property type="match status" value="1"/>
</dbReference>
<dbReference type="Gene3D" id="1.10.10.10">
    <property type="entry name" value="Winged helix-like DNA-binding domain superfamily/Winged helix DNA-binding domain"/>
    <property type="match status" value="1"/>
</dbReference>
<comment type="cofactor">
    <cofactor evidence="13">
        <name>Mn(2+)</name>
        <dbReference type="ChEBI" id="CHEBI:29035"/>
    </cofactor>
    <cofactor evidence="13">
        <name>Fe(2+)</name>
        <dbReference type="ChEBI" id="CHEBI:29033"/>
    </cofactor>
    <text evidence="13">Binds 1 Mn(2+) or Fe(2+) ion per subunit.</text>
</comment>
<dbReference type="InterPro" id="IPR002481">
    <property type="entry name" value="FUR"/>
</dbReference>
<reference evidence="14 15" key="1">
    <citation type="journal article" date="2012" name="J. Bacteriol.">
        <title>Complete Genome Sequence of Leptospirillum ferrooxidans Strain C2-3, Isolated from a Fresh Volcanic Ash Deposit on the Island of Miyake, Japan.</title>
        <authorList>
            <person name="Fujimura R."/>
            <person name="Sato Y."/>
            <person name="Nishizawa T."/>
            <person name="Oshima K."/>
            <person name="Kim S.-W."/>
            <person name="Hattori M."/>
            <person name="Kamijo T."/>
            <person name="Ohta H."/>
        </authorList>
    </citation>
    <scope>NUCLEOTIDE SEQUENCE [LARGE SCALE GENOMIC DNA]</scope>
    <source>
        <strain evidence="14 15">C2-3</strain>
    </source>
</reference>
<dbReference type="GO" id="GO:0045892">
    <property type="term" value="P:negative regulation of DNA-templated transcription"/>
    <property type="evidence" value="ECO:0007669"/>
    <property type="project" value="TreeGrafter"/>
</dbReference>
<feature type="binding site" evidence="13">
    <location>
        <position position="141"/>
    </location>
    <ligand>
        <name>Fe cation</name>
        <dbReference type="ChEBI" id="CHEBI:24875"/>
    </ligand>
</feature>
<feature type="binding site" evidence="12">
    <location>
        <position position="149"/>
    </location>
    <ligand>
        <name>Zn(2+)</name>
        <dbReference type="ChEBI" id="CHEBI:29105"/>
    </ligand>
</feature>
<organism evidence="14 15">
    <name type="scientific">Leptospirillum ferrooxidans (strain C2-3)</name>
    <dbReference type="NCBI Taxonomy" id="1162668"/>
    <lineage>
        <taxon>Bacteria</taxon>
        <taxon>Pseudomonadati</taxon>
        <taxon>Nitrospirota</taxon>
        <taxon>Nitrospiria</taxon>
        <taxon>Nitrospirales</taxon>
        <taxon>Nitrospiraceae</taxon>
        <taxon>Leptospirillum</taxon>
    </lineage>
</organism>
<feature type="binding site" evidence="12">
    <location>
        <position position="109"/>
    </location>
    <ligand>
        <name>Zn(2+)</name>
        <dbReference type="ChEBI" id="CHEBI:29105"/>
    </ligand>
</feature>
<evidence type="ECO:0000313" key="15">
    <source>
        <dbReference type="Proteomes" id="UP000007382"/>
    </source>
</evidence>
<dbReference type="Gene3D" id="3.30.1490.190">
    <property type="match status" value="1"/>
</dbReference>
<dbReference type="PANTHER" id="PTHR33202:SF2">
    <property type="entry name" value="FERRIC UPTAKE REGULATION PROTEIN"/>
    <property type="match status" value="1"/>
</dbReference>
<feature type="binding site" evidence="13">
    <location>
        <position position="105"/>
    </location>
    <ligand>
        <name>Fe cation</name>
        <dbReference type="ChEBI" id="CHEBI:24875"/>
    </ligand>
</feature>
<dbReference type="KEGG" id="lfc:LFE_0124"/>
<evidence type="ECO:0000256" key="8">
    <source>
        <dbReference type="ARBA" id="ARBA00022833"/>
    </source>
</evidence>
<evidence type="ECO:0000256" key="6">
    <source>
        <dbReference type="ARBA" id="ARBA00022491"/>
    </source>
</evidence>
<dbReference type="EMBL" id="AP012342">
    <property type="protein sequence ID" value="BAM05853.1"/>
    <property type="molecule type" value="Genomic_DNA"/>
</dbReference>
<gene>
    <name evidence="14" type="ordered locus">LFE_0124</name>
</gene>
<keyword evidence="7 12" id="KW-0479">Metal-binding</keyword>
<feature type="binding site" evidence="13">
    <location>
        <position position="103"/>
    </location>
    <ligand>
        <name>Fe cation</name>
        <dbReference type="ChEBI" id="CHEBI:24875"/>
    </ligand>
</feature>
<evidence type="ECO:0000256" key="5">
    <source>
        <dbReference type="ARBA" id="ARBA00022490"/>
    </source>
</evidence>
<sequence>MKSAKPIQNDINRESEEIKQLVSKFRSLNIQITPQRLVIASALTGTEKHLSVEDIHQIVRKKNSKIGLATVYRTLNLLKGKGLIEEHRFNDEFSRYELHTESHHDHLICIECETVIEFDQPVIEHLQDLAAAEKNFTIVSHRLQIYGICENCATANKKREKNPISP</sequence>
<dbReference type="eggNOG" id="COG0735">
    <property type="taxonomic scope" value="Bacteria"/>
</dbReference>
<evidence type="ECO:0000256" key="10">
    <source>
        <dbReference type="ARBA" id="ARBA00023125"/>
    </source>
</evidence>
<feature type="binding site" evidence="13">
    <location>
        <position position="124"/>
    </location>
    <ligand>
        <name>Fe cation</name>
        <dbReference type="ChEBI" id="CHEBI:24875"/>
    </ligand>
</feature>
<dbReference type="Proteomes" id="UP000007382">
    <property type="component" value="Chromosome"/>
</dbReference>
<feature type="binding site" evidence="12">
    <location>
        <position position="152"/>
    </location>
    <ligand>
        <name>Zn(2+)</name>
        <dbReference type="ChEBI" id="CHEBI:29105"/>
    </ligand>
</feature>
<dbReference type="SUPFAM" id="SSF46785">
    <property type="entry name" value="Winged helix' DNA-binding domain"/>
    <property type="match status" value="1"/>
</dbReference>
<protein>
    <recommendedName>
        <fullName evidence="4">Ferric uptake regulation protein</fullName>
    </recommendedName>
</protein>
<dbReference type="InterPro" id="IPR036390">
    <property type="entry name" value="WH_DNA-bd_sf"/>
</dbReference>
<name>I0IKQ4_LEPFC</name>
<keyword evidence="15" id="KW-1185">Reference proteome</keyword>
<dbReference type="STRING" id="1162668.LFE_0124"/>
<evidence type="ECO:0000256" key="13">
    <source>
        <dbReference type="PIRSR" id="PIRSR602481-2"/>
    </source>
</evidence>
<dbReference type="RefSeq" id="WP_014448348.1">
    <property type="nucleotide sequence ID" value="NC_017094.1"/>
</dbReference>
<evidence type="ECO:0000256" key="11">
    <source>
        <dbReference type="ARBA" id="ARBA00023163"/>
    </source>
</evidence>
<dbReference type="PATRIC" id="fig|1162668.3.peg.149"/>